<proteinExistence type="predicted"/>
<reference evidence="2 3" key="1">
    <citation type="journal article" date="2024" name="bioRxiv">
        <title>Comparative genomics of Cryptococcus and Kwoniella reveals pathogenesis evolution and contrasting karyotype dynamics via intercentromeric recombination or chromosome fusion.</title>
        <authorList>
            <person name="Coelho M.A."/>
            <person name="David-Palma M."/>
            <person name="Shea T."/>
            <person name="Bowers K."/>
            <person name="McGinley-Smith S."/>
            <person name="Mohammad A.W."/>
            <person name="Gnirke A."/>
            <person name="Yurkov A.M."/>
            <person name="Nowrousian M."/>
            <person name="Sun S."/>
            <person name="Cuomo C.A."/>
            <person name="Heitman J."/>
        </authorList>
    </citation>
    <scope>NUCLEOTIDE SEQUENCE [LARGE SCALE GENOMIC DNA]</scope>
    <source>
        <strain evidence="2 3">CBS 13917</strain>
    </source>
</reference>
<keyword evidence="1" id="KW-0472">Membrane</keyword>
<keyword evidence="3" id="KW-1185">Reference proteome</keyword>
<comment type="caution">
    <text evidence="2">The sequence shown here is derived from an EMBL/GenBank/DDBJ whole genome shotgun (WGS) entry which is preliminary data.</text>
</comment>
<organism evidence="2 3">
    <name type="scientific">Kwoniella newhampshirensis</name>
    <dbReference type="NCBI Taxonomy" id="1651941"/>
    <lineage>
        <taxon>Eukaryota</taxon>
        <taxon>Fungi</taxon>
        <taxon>Dikarya</taxon>
        <taxon>Basidiomycota</taxon>
        <taxon>Agaricomycotina</taxon>
        <taxon>Tremellomycetes</taxon>
        <taxon>Tremellales</taxon>
        <taxon>Cryptococcaceae</taxon>
        <taxon>Kwoniella</taxon>
    </lineage>
</organism>
<evidence type="ECO:0000313" key="2">
    <source>
        <dbReference type="EMBL" id="KAK8861402.1"/>
    </source>
</evidence>
<dbReference type="KEGG" id="kne:92179480"/>
<dbReference type="AlphaFoldDB" id="A0AAW0YTV2"/>
<feature type="transmembrane region" description="Helical" evidence="1">
    <location>
        <begin position="241"/>
        <end position="263"/>
    </location>
</feature>
<gene>
    <name evidence="2" type="ORF">IAR55_002221</name>
</gene>
<evidence type="ECO:0000256" key="1">
    <source>
        <dbReference type="SAM" id="Phobius"/>
    </source>
</evidence>
<dbReference type="SUPFAM" id="SSF53474">
    <property type="entry name" value="alpha/beta-Hydrolases"/>
    <property type="match status" value="1"/>
</dbReference>
<protein>
    <recommendedName>
        <fullName evidence="4">AB hydrolase-1 domain-containing protein</fullName>
    </recommendedName>
</protein>
<dbReference type="PANTHER" id="PTHR37471">
    <property type="entry name" value="UNNAMED PRODUCT"/>
    <property type="match status" value="1"/>
</dbReference>
<dbReference type="RefSeq" id="XP_066804027.1">
    <property type="nucleotide sequence ID" value="XM_066945338.1"/>
</dbReference>
<dbReference type="PANTHER" id="PTHR37471:SF1">
    <property type="entry name" value="AB HYDROLASE-1 DOMAIN-CONTAINING PROTEIN"/>
    <property type="match status" value="1"/>
</dbReference>
<accession>A0AAW0YTV2</accession>
<name>A0AAW0YTV2_9TREE</name>
<dbReference type="InterPro" id="IPR029058">
    <property type="entry name" value="AB_hydrolase_fold"/>
</dbReference>
<dbReference type="Proteomes" id="UP001388673">
    <property type="component" value="Unassembled WGS sequence"/>
</dbReference>
<dbReference type="Gene3D" id="3.40.50.1820">
    <property type="entry name" value="alpha/beta hydrolase"/>
    <property type="match status" value="1"/>
</dbReference>
<evidence type="ECO:0008006" key="4">
    <source>
        <dbReference type="Google" id="ProtNLM"/>
    </source>
</evidence>
<keyword evidence="1" id="KW-1133">Transmembrane helix</keyword>
<sequence length="638" mass="69252">MHAIDCEGGGKATLDKWLEGWFYTLPVAEARGMAGLRRGLQYLGLVNGEVGRKVEMYQVKRGNVEEFLAGTFFNLPLATVLSQPLAHHSLLSLITALEHRRNHRFESGCNPSVRPLCPSMGGVKMRYTPLGVYLAMGVGEGVLSWGLWVLGFGWAKTTPGEEGSMKAVTGGREAVVDTKGTVGAWYHPGMRADGGGLLCWAFDKIFPVGHQTSVDDHNTVEDNRSVKMGLDDCSKPKKKPIIFIPGLAGPSLLIHLIISLLTLDQPLFVIYQPHLSLSLFATPAPSTPDLVRGIEALLERYGFSDKSSGSERGERGLVVAHSLGSGLAAALNDNSAYPTSSVIVSGKDRGKRFRTILLDPVSILICHPHLARTINISKSEGGMARLVKYFTEEVGVARYLAREFSPFDNHFSLIRNSSSFRPRLPFAQTDWPTGDLSSDQKLDRVGSTTVLLSRNDHLLPIEKIATHCIKNGVRCQILENIGHGGWLFSLPLFLHVLEAIRSNVRLMNGGFAPVSMPSTQNIARLDDRPTTPIDSPTIPASTPIKVILSRQSFASSSVRTRSRSGTMCEKVKGDDLICQGGRSRSRTLTSCGVGGVGMMIGRSKLGDGSAGKMDRLVSLGRDRDRLLSSKAAGIDVWT</sequence>
<keyword evidence="1" id="KW-0812">Transmembrane</keyword>
<dbReference type="GeneID" id="92179480"/>
<evidence type="ECO:0000313" key="3">
    <source>
        <dbReference type="Proteomes" id="UP001388673"/>
    </source>
</evidence>
<dbReference type="EMBL" id="JBCAWK010000004">
    <property type="protein sequence ID" value="KAK8861402.1"/>
    <property type="molecule type" value="Genomic_DNA"/>
</dbReference>